<dbReference type="OrthoDB" id="134981at2"/>
<proteinExistence type="predicted"/>
<evidence type="ECO:0000313" key="2">
    <source>
        <dbReference type="EMBL" id="AXG81898.1"/>
    </source>
</evidence>
<accession>A0A345HYX4</accession>
<feature type="region of interest" description="Disordered" evidence="1">
    <location>
        <begin position="104"/>
        <end position="128"/>
    </location>
</feature>
<keyword evidence="3" id="KW-1185">Reference proteome</keyword>
<protein>
    <submittedName>
        <fullName evidence="2">Uncharacterized protein</fullName>
    </submittedName>
</protein>
<dbReference type="RefSeq" id="WP_114664438.1">
    <property type="nucleotide sequence ID" value="NZ_CP031194.1"/>
</dbReference>
<gene>
    <name evidence="2" type="ORF">DVK44_33895</name>
</gene>
<reference evidence="3" key="1">
    <citation type="submission" date="2018-07" db="EMBL/GenBank/DDBJ databases">
        <authorList>
            <person name="Zhao J."/>
        </authorList>
    </citation>
    <scope>NUCLEOTIDE SEQUENCE [LARGE SCALE GENOMIC DNA]</scope>
    <source>
        <strain evidence="3">GSSD-12</strain>
    </source>
</reference>
<dbReference type="InterPro" id="IPR045392">
    <property type="entry name" value="DUF6519"/>
</dbReference>
<dbReference type="Proteomes" id="UP000253868">
    <property type="component" value="Chromosome"/>
</dbReference>
<dbReference type="KEGG" id="spad:DVK44_33895"/>
<evidence type="ECO:0000256" key="1">
    <source>
        <dbReference type="SAM" id="MobiDB-lite"/>
    </source>
</evidence>
<dbReference type="EMBL" id="CP031194">
    <property type="protein sequence ID" value="AXG81898.1"/>
    <property type="molecule type" value="Genomic_DNA"/>
</dbReference>
<dbReference type="AlphaFoldDB" id="A0A345HYX4"/>
<evidence type="ECO:0000313" key="3">
    <source>
        <dbReference type="Proteomes" id="UP000253868"/>
    </source>
</evidence>
<organism evidence="2 3">
    <name type="scientific">Streptomyces paludis</name>
    <dbReference type="NCBI Taxonomy" id="2282738"/>
    <lineage>
        <taxon>Bacteria</taxon>
        <taxon>Bacillati</taxon>
        <taxon>Actinomycetota</taxon>
        <taxon>Actinomycetes</taxon>
        <taxon>Kitasatosporales</taxon>
        <taxon>Streptomycetaceae</taxon>
        <taxon>Streptomyces</taxon>
    </lineage>
</organism>
<sequence>MHGDFSRRTYRPEEHYVAVASQQGRVLLDAESNEQADLGLSADRSLAADLIGRHGGPGDGFRIEYSAESEGEKASLTIAAGRYYVDGIAVDATRPEPLPAVDEYGGRPTDAGHDHAGHALPDTAAKKPVVGQRTASAKAEATADEGTEAGRWTYWDQPYAYRDLERDADELPSGPFLAYLRVHDRLVTAVQDPLLRETALGSALPDTTARVRVDWEVLPLELQRSRQRDPARAFAEWVATQQDRTCRLAARAERPARVEDDPCLVAPDARYRGPENQLYRVEIHRGGEAGEASYKWSRENGSVVLPLTGIDDAWATLEALGRDGKFDLDIGTFVEVCDDASVGRGEIFDLLQVVEVDLPGRRVRLSAEPDRTVGRHRGRHPHLRRWDQPERRRRGAPRLEGGAVKLVEGEWIDLEDGAQVYFAPCGQYASGDYWTFAARTITGAVEWPTDAAGRPLLACPEGVAYHYAPLAWISGGNALDLRKVFKQLTA</sequence>
<feature type="compositionally biased region" description="Basic residues" evidence="1">
    <location>
        <begin position="374"/>
        <end position="383"/>
    </location>
</feature>
<feature type="region of interest" description="Disordered" evidence="1">
    <location>
        <begin position="372"/>
        <end position="394"/>
    </location>
</feature>
<name>A0A345HYX4_9ACTN</name>
<dbReference type="Pfam" id="PF20129">
    <property type="entry name" value="DUF6519"/>
    <property type="match status" value="2"/>
</dbReference>